<evidence type="ECO:0000256" key="1">
    <source>
        <dbReference type="SAM" id="SignalP"/>
    </source>
</evidence>
<evidence type="ECO:0000313" key="2">
    <source>
        <dbReference type="EMBL" id="KAG1819497.1"/>
    </source>
</evidence>
<dbReference type="SUPFAM" id="SSF52047">
    <property type="entry name" value="RNI-like"/>
    <property type="match status" value="1"/>
</dbReference>
<evidence type="ECO:0008006" key="4">
    <source>
        <dbReference type="Google" id="ProtNLM"/>
    </source>
</evidence>
<name>A0A9P7EFE8_9AGAM</name>
<keyword evidence="1" id="KW-0732">Signal</keyword>
<proteinExistence type="predicted"/>
<evidence type="ECO:0000313" key="3">
    <source>
        <dbReference type="Proteomes" id="UP000807769"/>
    </source>
</evidence>
<accession>A0A9P7EFE8</accession>
<gene>
    <name evidence="2" type="ORF">BJ212DRAFT_1048431</name>
</gene>
<keyword evidence="3" id="KW-1185">Reference proteome</keyword>
<dbReference type="AlphaFoldDB" id="A0A9P7EFE8"/>
<organism evidence="2 3">
    <name type="scientific">Suillus subaureus</name>
    <dbReference type="NCBI Taxonomy" id="48587"/>
    <lineage>
        <taxon>Eukaryota</taxon>
        <taxon>Fungi</taxon>
        <taxon>Dikarya</taxon>
        <taxon>Basidiomycota</taxon>
        <taxon>Agaricomycotina</taxon>
        <taxon>Agaricomycetes</taxon>
        <taxon>Agaricomycetidae</taxon>
        <taxon>Boletales</taxon>
        <taxon>Suillineae</taxon>
        <taxon>Suillaceae</taxon>
        <taxon>Suillus</taxon>
    </lineage>
</organism>
<dbReference type="EMBL" id="JABBWG010000009">
    <property type="protein sequence ID" value="KAG1819497.1"/>
    <property type="molecule type" value="Genomic_DNA"/>
</dbReference>
<comment type="caution">
    <text evidence="2">The sequence shown here is derived from an EMBL/GenBank/DDBJ whole genome shotgun (WGS) entry which is preliminary data.</text>
</comment>
<dbReference type="Gene3D" id="3.80.10.10">
    <property type="entry name" value="Ribonuclease Inhibitor"/>
    <property type="match status" value="1"/>
</dbReference>
<feature type="chain" id="PRO_5040110844" description="F-box domain-containing protein" evidence="1">
    <location>
        <begin position="16"/>
        <end position="403"/>
    </location>
</feature>
<dbReference type="Proteomes" id="UP000807769">
    <property type="component" value="Unassembled WGS sequence"/>
</dbReference>
<sequence length="403" mass="45170">MRLLNCFLLPGPLLLNFTKLNWLSNNEEYFPFLHCFCGPNLKTLRLSPVWWDVSKCIAIASLASSCPSLEEFICPDADEFSIHAISEAILGWNKLRLLQVGPMDKQALAHAASLQTLQELHFSASSDPRSSMLEFSIPHALVAISVPRPSFFQAFMQNAHFSIQRLEIHCSLYDDSFPERFFSHLQACLIHPGELTRLALTVDRISDEDGSNESIVLNSRMLQPVLSFKGLDHLDLGHSCTAHIDDTFLKEMALACPHLQGLWLGDQHNWLVAPLLTFAGVTSLLKYCRQLSCLGIFFDATFKSDTTYVASADAVSPRITEFLVGASPIGDPVKVTAVLSFLFPSVTHINHSIPNKIPVELQERRANWETVNMWLETFVSAWKESRQQGWLEGKAEVKEDTVA</sequence>
<feature type="signal peptide" evidence="1">
    <location>
        <begin position="1"/>
        <end position="15"/>
    </location>
</feature>
<dbReference type="OrthoDB" id="3067012at2759"/>
<dbReference type="InterPro" id="IPR032675">
    <property type="entry name" value="LRR_dom_sf"/>
</dbReference>
<dbReference type="RefSeq" id="XP_041195032.1">
    <property type="nucleotide sequence ID" value="XM_041328932.1"/>
</dbReference>
<dbReference type="GeneID" id="64622949"/>
<protein>
    <recommendedName>
        <fullName evidence="4">F-box domain-containing protein</fullName>
    </recommendedName>
</protein>
<reference evidence="2" key="1">
    <citation type="journal article" date="2020" name="New Phytol.">
        <title>Comparative genomics reveals dynamic genome evolution in host specialist ectomycorrhizal fungi.</title>
        <authorList>
            <person name="Lofgren L.A."/>
            <person name="Nguyen N.H."/>
            <person name="Vilgalys R."/>
            <person name="Ruytinx J."/>
            <person name="Liao H.L."/>
            <person name="Branco S."/>
            <person name="Kuo A."/>
            <person name="LaButti K."/>
            <person name="Lipzen A."/>
            <person name="Andreopoulos W."/>
            <person name="Pangilinan J."/>
            <person name="Riley R."/>
            <person name="Hundley H."/>
            <person name="Na H."/>
            <person name="Barry K."/>
            <person name="Grigoriev I.V."/>
            <person name="Stajich J.E."/>
            <person name="Kennedy P.G."/>
        </authorList>
    </citation>
    <scope>NUCLEOTIDE SEQUENCE</scope>
    <source>
        <strain evidence="2">MN1</strain>
    </source>
</reference>